<keyword evidence="2" id="KW-1185">Reference proteome</keyword>
<dbReference type="EMBL" id="CAUI01000005">
    <property type="protein sequence ID" value="CCU78458.1"/>
    <property type="molecule type" value="Genomic_DNA"/>
</dbReference>
<dbReference type="Gene3D" id="3.90.550.10">
    <property type="entry name" value="Spore Coat Polysaccharide Biosynthesis Protein SpsA, Chain A"/>
    <property type="match status" value="1"/>
</dbReference>
<dbReference type="Proteomes" id="UP000012063">
    <property type="component" value="Unassembled WGS sequence"/>
</dbReference>
<name>M5EC68_9FIRM</name>
<reference evidence="2" key="1">
    <citation type="journal article" date="2013" name="Genome Announc.">
        <title>Genome Sequence of Halanaerobium saccharolyticum subsp. saccharolyticum Strain DSM 6643T, a Halophilic Hydrogen-Producing Bacterium.</title>
        <authorList>
            <person name="Kivisto A."/>
            <person name="Larjo A."/>
            <person name="Ciranna A."/>
            <person name="Santala V."/>
            <person name="Roos C."/>
            <person name="Karp M."/>
        </authorList>
    </citation>
    <scope>NUCLEOTIDE SEQUENCE [LARGE SCALE GENOMIC DNA]</scope>
    <source>
        <strain evidence="2">DSM 6643</strain>
    </source>
</reference>
<organism evidence="1 2">
    <name type="scientific">Halanaerobium saccharolyticum subsp. saccharolyticum DSM 6643</name>
    <dbReference type="NCBI Taxonomy" id="1293054"/>
    <lineage>
        <taxon>Bacteria</taxon>
        <taxon>Bacillati</taxon>
        <taxon>Bacillota</taxon>
        <taxon>Clostridia</taxon>
        <taxon>Halanaerobiales</taxon>
        <taxon>Halanaerobiaceae</taxon>
        <taxon>Halanaerobium</taxon>
    </lineage>
</organism>
<dbReference type="InParanoid" id="M5EC68"/>
<gene>
    <name evidence="1" type="ORF">HSACCH_00626</name>
</gene>
<dbReference type="STRING" id="1293054.HSACCH_00626"/>
<evidence type="ECO:0000313" key="2">
    <source>
        <dbReference type="Proteomes" id="UP000012063"/>
    </source>
</evidence>
<dbReference type="InterPro" id="IPR029044">
    <property type="entry name" value="Nucleotide-diphossugar_trans"/>
</dbReference>
<sequence length="77" mass="9040">MEPLAAIYQQSLLTKIKAEILNDNLKIKSFYNNSSKKVISEELLKRNFDLEKLFFNLNYPKDLAKALTYLKEVDKIE</sequence>
<dbReference type="eggNOG" id="COG0746">
    <property type="taxonomic scope" value="Bacteria"/>
</dbReference>
<protein>
    <submittedName>
        <fullName evidence="1">Uncharacterized protein</fullName>
    </submittedName>
</protein>
<evidence type="ECO:0000313" key="1">
    <source>
        <dbReference type="EMBL" id="CCU78458.1"/>
    </source>
</evidence>
<dbReference type="AlphaFoldDB" id="M5EC68"/>
<comment type="caution">
    <text evidence="1">The sequence shown here is derived from an EMBL/GenBank/DDBJ whole genome shotgun (WGS) entry which is preliminary data.</text>
</comment>
<accession>M5EC68</accession>
<proteinExistence type="predicted"/>